<sequence length="135" mass="15081">MELNISTSAVGAPCKEYEDLSQRSKKKDCQILFYLCPLKSIPTPTSESVLTEEEAIALMLQLGLTRDKYITLRKALQEKGVKVLPSYDALQEKKKSIIPSPIEVDEHKENLQKNLKSPEIGTLSMFNSLGPESVL</sequence>
<dbReference type="AlphaFoldDB" id="A0A4C1SXD1"/>
<reference evidence="1 2" key="1">
    <citation type="journal article" date="2019" name="Commun. Biol.">
        <title>The bagworm genome reveals a unique fibroin gene that provides high tensile strength.</title>
        <authorList>
            <person name="Kono N."/>
            <person name="Nakamura H."/>
            <person name="Ohtoshi R."/>
            <person name="Tomita M."/>
            <person name="Numata K."/>
            <person name="Arakawa K."/>
        </authorList>
    </citation>
    <scope>NUCLEOTIDE SEQUENCE [LARGE SCALE GENOMIC DNA]</scope>
</reference>
<dbReference type="OrthoDB" id="8193306at2759"/>
<organism evidence="1 2">
    <name type="scientific">Eumeta variegata</name>
    <name type="common">Bagworm moth</name>
    <name type="synonym">Eumeta japonica</name>
    <dbReference type="NCBI Taxonomy" id="151549"/>
    <lineage>
        <taxon>Eukaryota</taxon>
        <taxon>Metazoa</taxon>
        <taxon>Ecdysozoa</taxon>
        <taxon>Arthropoda</taxon>
        <taxon>Hexapoda</taxon>
        <taxon>Insecta</taxon>
        <taxon>Pterygota</taxon>
        <taxon>Neoptera</taxon>
        <taxon>Endopterygota</taxon>
        <taxon>Lepidoptera</taxon>
        <taxon>Glossata</taxon>
        <taxon>Ditrysia</taxon>
        <taxon>Tineoidea</taxon>
        <taxon>Psychidae</taxon>
        <taxon>Oiketicinae</taxon>
        <taxon>Eumeta</taxon>
    </lineage>
</organism>
<dbReference type="Proteomes" id="UP000299102">
    <property type="component" value="Unassembled WGS sequence"/>
</dbReference>
<comment type="caution">
    <text evidence="1">The sequence shown here is derived from an EMBL/GenBank/DDBJ whole genome shotgun (WGS) entry which is preliminary data.</text>
</comment>
<evidence type="ECO:0000313" key="2">
    <source>
        <dbReference type="Proteomes" id="UP000299102"/>
    </source>
</evidence>
<protein>
    <submittedName>
        <fullName evidence="1">Uncharacterized protein</fullName>
    </submittedName>
</protein>
<proteinExistence type="predicted"/>
<gene>
    <name evidence="1" type="ORF">EVAR_65890_1</name>
</gene>
<name>A0A4C1SXD1_EUMVA</name>
<evidence type="ECO:0000313" key="1">
    <source>
        <dbReference type="EMBL" id="GBP06852.1"/>
    </source>
</evidence>
<dbReference type="EMBL" id="BGZK01004098">
    <property type="protein sequence ID" value="GBP06852.1"/>
    <property type="molecule type" value="Genomic_DNA"/>
</dbReference>
<accession>A0A4C1SXD1</accession>
<keyword evidence="2" id="KW-1185">Reference proteome</keyword>